<dbReference type="PANTHER" id="PTHR11139:SF69">
    <property type="entry name" value="SERINE_THREONINE-PROTEIN KINASE ATR"/>
    <property type="match status" value="1"/>
</dbReference>
<dbReference type="Pfam" id="PF02260">
    <property type="entry name" value="FATC"/>
    <property type="match status" value="1"/>
</dbReference>
<dbReference type="GO" id="GO:0003677">
    <property type="term" value="F:DNA binding"/>
    <property type="evidence" value="ECO:0007669"/>
    <property type="project" value="UniProtKB-KW"/>
</dbReference>
<evidence type="ECO:0000256" key="5">
    <source>
        <dbReference type="ARBA" id="ARBA00012513"/>
    </source>
</evidence>
<evidence type="ECO:0000259" key="24">
    <source>
        <dbReference type="PROSITE" id="PS51189"/>
    </source>
</evidence>
<keyword evidence="10" id="KW-0677">Repeat</keyword>
<keyword evidence="11" id="KW-0547">Nucleotide-binding</keyword>
<dbReference type="PROSITE" id="PS51190">
    <property type="entry name" value="FATC"/>
    <property type="match status" value="1"/>
</dbReference>
<evidence type="ECO:0000256" key="6">
    <source>
        <dbReference type="ARBA" id="ARBA00022454"/>
    </source>
</evidence>
<evidence type="ECO:0000256" key="15">
    <source>
        <dbReference type="ARBA" id="ARBA00023125"/>
    </source>
</evidence>
<keyword evidence="7" id="KW-0723">Serine/threonine-protein kinase</keyword>
<dbReference type="FunFam" id="1.25.10.10:FF:000149">
    <property type="entry name" value="Serine/threonine-protein kinase ATR"/>
    <property type="match status" value="1"/>
</dbReference>
<dbReference type="EC" id="2.7.11.1" evidence="5"/>
<evidence type="ECO:0000259" key="25">
    <source>
        <dbReference type="PROSITE" id="PS51190"/>
    </source>
</evidence>
<dbReference type="SMART" id="SM00802">
    <property type="entry name" value="UME"/>
    <property type="match status" value="1"/>
</dbReference>
<keyword evidence="27" id="KW-1185">Reference proteome</keyword>
<dbReference type="CDD" id="cd00892">
    <property type="entry name" value="PIKKc_ATR"/>
    <property type="match status" value="1"/>
</dbReference>
<dbReference type="InterPro" id="IPR011009">
    <property type="entry name" value="Kinase-like_dom_sf"/>
</dbReference>
<dbReference type="InterPro" id="IPR056803">
    <property type="entry name" value="ATR-like_N-HEAT"/>
</dbReference>
<evidence type="ECO:0000256" key="14">
    <source>
        <dbReference type="ARBA" id="ARBA00022840"/>
    </source>
</evidence>
<dbReference type="GO" id="GO:0005694">
    <property type="term" value="C:chromosome"/>
    <property type="evidence" value="ECO:0007669"/>
    <property type="project" value="UniProtKB-SubCell"/>
</dbReference>
<comment type="catalytic activity">
    <reaction evidence="20">
        <text>L-threonyl-[protein] + ATP = O-phospho-L-threonyl-[protein] + ADP + H(+)</text>
        <dbReference type="Rhea" id="RHEA:46608"/>
        <dbReference type="Rhea" id="RHEA-COMP:11060"/>
        <dbReference type="Rhea" id="RHEA-COMP:11605"/>
        <dbReference type="ChEBI" id="CHEBI:15378"/>
        <dbReference type="ChEBI" id="CHEBI:30013"/>
        <dbReference type="ChEBI" id="CHEBI:30616"/>
        <dbReference type="ChEBI" id="CHEBI:61977"/>
        <dbReference type="ChEBI" id="CHEBI:456216"/>
        <dbReference type="EC" id="2.7.11.1"/>
    </reaction>
    <physiologicalReaction direction="left-to-right" evidence="20">
        <dbReference type="Rhea" id="RHEA:46609"/>
    </physiologicalReaction>
</comment>
<evidence type="ECO:0000313" key="27">
    <source>
        <dbReference type="Proteomes" id="UP000261540"/>
    </source>
</evidence>
<dbReference type="FunFam" id="1.10.1070.11:FF:000009">
    <property type="entry name" value="Putative serine/threonine-protein kinase ATR"/>
    <property type="match status" value="1"/>
</dbReference>
<dbReference type="PANTHER" id="PTHR11139">
    <property type="entry name" value="ATAXIA TELANGIECTASIA MUTATED ATM -RELATED"/>
    <property type="match status" value="1"/>
</dbReference>
<feature type="domain" description="FAT" evidence="24">
    <location>
        <begin position="1571"/>
        <end position="2118"/>
    </location>
</feature>
<proteinExistence type="inferred from homology"/>
<evidence type="ECO:0000256" key="21">
    <source>
        <dbReference type="ARBA" id="ARBA00048977"/>
    </source>
</evidence>
<keyword evidence="15" id="KW-0238">DNA-binding</keyword>
<dbReference type="Pfam" id="PF23593">
    <property type="entry name" value="HEAT_ATR"/>
    <property type="match status" value="1"/>
</dbReference>
<keyword evidence="16" id="KW-0234">DNA repair</keyword>
<dbReference type="Ensembl" id="ENSPKIT00000029139.1">
    <property type="protein sequence ID" value="ENSPKIP00000005146.1"/>
    <property type="gene ID" value="ENSPKIG00000021904.1"/>
</dbReference>
<dbReference type="InterPro" id="IPR057564">
    <property type="entry name" value="HEAT_ATR"/>
</dbReference>
<dbReference type="InterPro" id="IPR012993">
    <property type="entry name" value="UME"/>
</dbReference>
<dbReference type="PROSITE" id="PS00916">
    <property type="entry name" value="PI3_4_KINASE_2"/>
    <property type="match status" value="1"/>
</dbReference>
<dbReference type="InterPro" id="IPR014009">
    <property type="entry name" value="PIK_FAT"/>
</dbReference>
<organism evidence="26 27">
    <name type="scientific">Paramormyrops kingsleyae</name>
    <dbReference type="NCBI Taxonomy" id="1676925"/>
    <lineage>
        <taxon>Eukaryota</taxon>
        <taxon>Metazoa</taxon>
        <taxon>Chordata</taxon>
        <taxon>Craniata</taxon>
        <taxon>Vertebrata</taxon>
        <taxon>Euteleostomi</taxon>
        <taxon>Actinopterygii</taxon>
        <taxon>Neopterygii</taxon>
        <taxon>Teleostei</taxon>
        <taxon>Osteoglossocephala</taxon>
        <taxon>Osteoglossomorpha</taxon>
        <taxon>Osteoglossiformes</taxon>
        <taxon>Mormyridae</taxon>
        <taxon>Paramormyrops</taxon>
    </lineage>
</organism>
<dbReference type="PROSITE" id="PS50290">
    <property type="entry name" value="PI3_4_KINASE_3"/>
    <property type="match status" value="1"/>
</dbReference>
<dbReference type="GeneTree" id="ENSGT00940000155714"/>
<dbReference type="Pfam" id="PF02259">
    <property type="entry name" value="FAT"/>
    <property type="match status" value="1"/>
</dbReference>
<keyword evidence="13" id="KW-0418">Kinase</keyword>
<feature type="domain" description="FATC" evidence="25">
    <location>
        <begin position="2542"/>
        <end position="2574"/>
    </location>
</feature>
<evidence type="ECO:0000256" key="2">
    <source>
        <dbReference type="ARBA" id="ARBA00004259"/>
    </source>
</evidence>
<dbReference type="InterPro" id="IPR036940">
    <property type="entry name" value="PI3/4_kinase_cat_sf"/>
</dbReference>
<dbReference type="Gene3D" id="1.25.10.10">
    <property type="entry name" value="Leucine-rich Repeat Variant"/>
    <property type="match status" value="2"/>
</dbReference>
<dbReference type="SUPFAM" id="SSF48371">
    <property type="entry name" value="ARM repeat"/>
    <property type="match status" value="2"/>
</dbReference>
<dbReference type="PROSITE" id="PS51189">
    <property type="entry name" value="FAT"/>
    <property type="match status" value="1"/>
</dbReference>
<evidence type="ECO:0000256" key="20">
    <source>
        <dbReference type="ARBA" id="ARBA00048659"/>
    </source>
</evidence>
<keyword evidence="14" id="KW-0067">ATP-binding</keyword>
<evidence type="ECO:0000256" key="11">
    <source>
        <dbReference type="ARBA" id="ARBA00022741"/>
    </source>
</evidence>
<dbReference type="GO" id="GO:0005635">
    <property type="term" value="C:nuclear envelope"/>
    <property type="evidence" value="ECO:0007669"/>
    <property type="project" value="UniProtKB-SubCell"/>
</dbReference>
<dbReference type="GO" id="GO:0000077">
    <property type="term" value="P:DNA damage checkpoint signaling"/>
    <property type="evidence" value="ECO:0007669"/>
    <property type="project" value="TreeGrafter"/>
</dbReference>
<comment type="similarity">
    <text evidence="4">Belongs to the PI3/PI4-kinase family. ATM subfamily.</text>
</comment>
<evidence type="ECO:0000256" key="1">
    <source>
        <dbReference type="ARBA" id="ARBA00001936"/>
    </source>
</evidence>
<comment type="catalytic activity">
    <reaction evidence="21">
        <text>L-seryl-[protein] + ATP = O-phospho-L-seryl-[protein] + ADP + H(+)</text>
        <dbReference type="Rhea" id="RHEA:17989"/>
        <dbReference type="Rhea" id="RHEA-COMP:9863"/>
        <dbReference type="Rhea" id="RHEA-COMP:11604"/>
        <dbReference type="ChEBI" id="CHEBI:15378"/>
        <dbReference type="ChEBI" id="CHEBI:29999"/>
        <dbReference type="ChEBI" id="CHEBI:30616"/>
        <dbReference type="ChEBI" id="CHEBI:83421"/>
        <dbReference type="ChEBI" id="CHEBI:456216"/>
        <dbReference type="EC" id="2.7.11.1"/>
    </reaction>
    <physiologicalReaction direction="left-to-right" evidence="21">
        <dbReference type="Rhea" id="RHEA:17990"/>
    </physiologicalReaction>
</comment>
<dbReference type="SMART" id="SM00146">
    <property type="entry name" value="PI3Kc"/>
    <property type="match status" value="1"/>
</dbReference>
<dbReference type="InterPro" id="IPR000403">
    <property type="entry name" value="PI3/4_kinase_cat_dom"/>
</dbReference>
<comment type="cofactor">
    <cofactor evidence="1">
        <name>Mn(2+)</name>
        <dbReference type="ChEBI" id="CHEBI:29035"/>
    </cofactor>
</comment>
<dbReference type="Proteomes" id="UP000261540">
    <property type="component" value="Unplaced"/>
</dbReference>
<evidence type="ECO:0000313" key="26">
    <source>
        <dbReference type="Ensembl" id="ENSPKIP00000005146.1"/>
    </source>
</evidence>
<evidence type="ECO:0000256" key="7">
    <source>
        <dbReference type="ARBA" id="ARBA00022527"/>
    </source>
</evidence>
<evidence type="ECO:0000256" key="22">
    <source>
        <dbReference type="ARBA" id="ARBA00084048"/>
    </source>
</evidence>
<dbReference type="Pfam" id="PF25030">
    <property type="entry name" value="M-HEAT_ATR"/>
    <property type="match status" value="1"/>
</dbReference>
<dbReference type="Gene3D" id="3.30.1010.10">
    <property type="entry name" value="Phosphatidylinositol 3-kinase Catalytic Subunit, Chain A, domain 4"/>
    <property type="match status" value="1"/>
</dbReference>
<dbReference type="SUPFAM" id="SSF56112">
    <property type="entry name" value="Protein kinase-like (PK-like)"/>
    <property type="match status" value="1"/>
</dbReference>
<keyword evidence="9" id="KW-0808">Transferase</keyword>
<evidence type="ECO:0000256" key="10">
    <source>
        <dbReference type="ARBA" id="ARBA00022737"/>
    </source>
</evidence>
<dbReference type="InterPro" id="IPR011989">
    <property type="entry name" value="ARM-like"/>
</dbReference>
<feature type="domain" description="PI3K/PI4K catalytic" evidence="23">
    <location>
        <begin position="2226"/>
        <end position="2534"/>
    </location>
</feature>
<evidence type="ECO:0000256" key="19">
    <source>
        <dbReference type="ARBA" id="ARBA00024420"/>
    </source>
</evidence>
<dbReference type="SMART" id="SM01343">
    <property type="entry name" value="FATC"/>
    <property type="match status" value="1"/>
</dbReference>
<accession>A0A3B3QIA8</accession>
<comment type="subcellular location">
    <subcellularLocation>
        <location evidence="3">Chromosome</location>
    </subcellularLocation>
    <subcellularLocation>
        <location evidence="2">Nucleus envelope</location>
    </subcellularLocation>
</comment>
<dbReference type="GO" id="GO:0004674">
    <property type="term" value="F:protein serine/threonine kinase activity"/>
    <property type="evidence" value="ECO:0007669"/>
    <property type="project" value="UniProtKB-KW"/>
</dbReference>
<evidence type="ECO:0000256" key="3">
    <source>
        <dbReference type="ARBA" id="ARBA00004286"/>
    </source>
</evidence>
<dbReference type="InterPro" id="IPR050517">
    <property type="entry name" value="DDR_Repair_Kinase"/>
</dbReference>
<keyword evidence="6" id="KW-0158">Chromosome</keyword>
<dbReference type="InterPro" id="IPR016024">
    <property type="entry name" value="ARM-type_fold"/>
</dbReference>
<evidence type="ECO:0000256" key="13">
    <source>
        <dbReference type="ARBA" id="ARBA00022777"/>
    </source>
</evidence>
<dbReference type="Pfam" id="PF00454">
    <property type="entry name" value="PI3_PI4_kinase"/>
    <property type="match status" value="1"/>
</dbReference>
<evidence type="ECO:0000256" key="9">
    <source>
        <dbReference type="ARBA" id="ARBA00022679"/>
    </source>
</evidence>
<evidence type="ECO:0000256" key="12">
    <source>
        <dbReference type="ARBA" id="ARBA00022763"/>
    </source>
</evidence>
<dbReference type="Gene3D" id="1.10.1070.11">
    <property type="entry name" value="Phosphatidylinositol 3-/4-kinase, catalytic domain"/>
    <property type="match status" value="1"/>
</dbReference>
<evidence type="ECO:0000256" key="16">
    <source>
        <dbReference type="ARBA" id="ARBA00023204"/>
    </source>
</evidence>
<dbReference type="InterPro" id="IPR018936">
    <property type="entry name" value="PI3/4_kinase_CS"/>
</dbReference>
<dbReference type="Pfam" id="PF25032">
    <property type="entry name" value="N-HEAT_ATR"/>
    <property type="match status" value="2"/>
</dbReference>
<evidence type="ECO:0000256" key="17">
    <source>
        <dbReference type="ARBA" id="ARBA00023211"/>
    </source>
</evidence>
<dbReference type="InterPro" id="IPR003152">
    <property type="entry name" value="FATC_dom"/>
</dbReference>
<protein>
    <recommendedName>
        <fullName evidence="19">Serine/threonine-protein kinase ATR</fullName>
        <ecNumber evidence="5">2.7.11.1</ecNumber>
    </recommendedName>
    <alternativeName>
        <fullName evidence="22">Ataxia telangiectasia and Rad3-related protein</fullName>
    </alternativeName>
</protein>
<name>A0A3B3QIA8_9TELE</name>
<reference evidence="26" key="1">
    <citation type="submission" date="2025-08" db="UniProtKB">
        <authorList>
            <consortium name="Ensembl"/>
        </authorList>
    </citation>
    <scope>IDENTIFICATION</scope>
</reference>
<keyword evidence="18" id="KW-0539">Nucleus</keyword>
<dbReference type="GO" id="GO:0005524">
    <property type="term" value="F:ATP binding"/>
    <property type="evidence" value="ECO:0007669"/>
    <property type="project" value="UniProtKB-KW"/>
</dbReference>
<evidence type="ECO:0000256" key="4">
    <source>
        <dbReference type="ARBA" id="ARBA00010769"/>
    </source>
</evidence>
<dbReference type="Pfam" id="PF08064">
    <property type="entry name" value="UME"/>
    <property type="match status" value="1"/>
</dbReference>
<dbReference type="GO" id="GO:0000723">
    <property type="term" value="P:telomere maintenance"/>
    <property type="evidence" value="ECO:0007669"/>
    <property type="project" value="TreeGrafter"/>
</dbReference>
<keyword evidence="8" id="KW-0597">Phosphoprotein</keyword>
<evidence type="ECO:0000256" key="8">
    <source>
        <dbReference type="ARBA" id="ARBA00022553"/>
    </source>
</evidence>
<dbReference type="GO" id="GO:0006281">
    <property type="term" value="P:DNA repair"/>
    <property type="evidence" value="ECO:0007669"/>
    <property type="project" value="UniProtKB-KW"/>
</dbReference>
<dbReference type="FunFam" id="3.30.1010.10:FF:000011">
    <property type="entry name" value="serine/threonine-protein kinase ATR"/>
    <property type="match status" value="1"/>
</dbReference>
<keyword evidence="12" id="KW-0227">DNA damage</keyword>
<sequence>MLEPGLEMSAMIPALQELGSASSTEYNSVVQKPRQILCQFIDRILTDVDVVALELSKKSHSEPACVMLLDFVQHIIKSSPLMFVNPTCQQDSVRDVQQSCTDFSKWIIARFLRIAAAPACEGLHQKLASVICSLLHLLRAKGALIFGVLAKELIGLCQDLIGVYKRHYCSEMSTGSPVWPVTLERFLVTPDGEVGYLIPATLQISAVDAVETLQATTLTILSDFLQGVFFRPEINKVWQTGCSVLVHGGPKLMAVALEMLARIVDLGGFPERQAHHFFSAYLHVLDMLSTAAQTDITVYGSTFRELSRCVFVPERDVHLRFERVHLSMLMVKLQQLLLGGILEELDSEEVKTSLCETFEFLLGFVPLGYECAAQIRKERVNDICRALIAKLGLQKSQQVSILSNVTRTSSAGKHEYAFHSYSSALSISTWRGTSLSHALEGVAVLLHLAALCTWHCPAGPSGRWDLRGVLKPKEYVSSPAAPDLVWVQPCVLAQALESCRSALGSASSEAELELYVGRTVRIADAVLYMTCKGRSLNHLKVLCALLSLPWVHEYSSHSAYQSSGFSASLIGLSQKVAMRGHCVYLLSLLPRQTCPEWRPCVYRGVLQGAQAAVKAGAVRGFPTLLHRLGVKSFNLIHEVLPKLQDDASQVKEELAAITGALACCLAENSTLLVPPGVATPLQTFLCSRLAIGTSHPKGSTTIGASIFTPFLRLLKPDVEPAVKIGFIGNIPHLCKHVDLMKGDPDTRALVGALLDLMEDPDEGVRMVFSRNIKHFLEAWSGEGYLKEFLVSRLKEAFTSAKTRRNNNLKNTLIITTGEIGRAAQGNLVSFALLHLLHCLLSKSSQVSVTAYTEIRALAAFRAVKLQSFFSQYKNPVCQFLVESLHSRHVTALRCTPDQSSGALQEEVARQRELALDVLSQVAHVFDFPDLNRFLSRTLQVLLPYLAAKASPTASALIRTIAKQLGANRREILINNFKYIFSHLVCSCAKDELERAFHYLKSETEIELGSLLRQDFQGLHNELLLRLGEHYQQVFNGLAILASFASSDDPCRGPCDITTPELMADYLQPKLLGILAFFNMQLLSSSVGEKDKKKMALESLVALMKLMGPKHISSVRVKMMTTLRTGLRYTDDFPELCCQTWDCFVRCLEPAYLGPLLSHVIVALLPLIPIQPKETAVIMRYLIVENRDEVKDFLHEIYFLPEHPELKEIHKVLQDYRKQSSKSTDLQMELQLSMRAIQHENVDVRIHALTSLKKMMYKNQDKLLKYVMDSETVEPVISQLVTALLKGCQDANPEARLLCGECLGELGAIDPGRLDLSAPHIHGKRSTFVSGVEDANFAYDLLTLLTRTFLACADNVRAQDSAAYGMQELLSIFECREGRSDSPGRRLWRRFPEHVQEILEPHLNSRYKSSQKVQNWSKLKKPIYLSSCGSNFSDWSATWAGYLISKVRHDLASKVFNCCCFIIKHDYKVTIYLLPHILVYVLLGRNQEEQKEVHEEMMAVLKEDDSCTGRSQENVSGLSQLSTQTVFSMVDHLTQWSRHKLHTLNAGKHEPHGEKSEYQSVVSFLNRIPQDVLAKASYRSKVYTRAIMHFESFIIEKKQNIQDHLTFLQTLYAALHEPDGVRGVNALRKEAPSLREQILEHESIGLLRDATACYDRAIQLESDQIAHYHGVIKSMLGLGQLSTVITQVNGVLANRPQWKSELNTYRVEAAWKLTQWDLVDDYLASDRKSGTWSVRLGQMLLAAKKQDSEMFYGKLKLARKEQVVPLSAASFEWGTYQRGYEYILRLHMLCEMEHAFTELQRQWQQDAGAKGSEPMLNWQARLEMIQNSFRVKEPILALRRAILGLSKRYHEELVGQCWLQSARVARRAGHHQTAYNALLNGENSRLSELFVEKAKWLWSKGDVHQALIVLQKGVEQCFSEEPPLTDRKSIEIKGKAMLLVGRLMEETANFESNAIMKAYKDITNLLPEWEDGNFYLAKYYDKVMPKVTDNKLEKQGNLIRYIVTYFGKALQFGNQYIYQAMPRMLTLWLDFGAKVFESEKAGRQDRLQMRSELAKINAVVSEHTSNLSPYQFLTAFSQLISRICHSNDEVFAVLLQIIAKVFLAYPQQAMWMMTAVSKSSYTMRANRCKEIFRKAISLQDSLAKFISDTTRLTDNLLELCNKPVDGSSTTLSMSVHFKLLKRLIQEPTFSQVLIPRQTVLIPTLPSTSGANPAHDAFPGPWVYLAGFDDNIEILASLQKPKKISLKGSDGKSYTMMCKPKDDLRKDCRLMEFNSLINKCLRKDAESRRRELHIRTYAVIPLNEECGIVEWVDNTAGLRHILTKLYKEKGIHMTGKELRKCMLPKSTSVQDKLTLYKEVLCARHPPIFHEWFLRTFPDPTSWYSSRSAYCRSTAVMSMVGYILGLGDRHGENILFDSLTGECVHVDFNCLFNKGETFDVPEVVPFRLTQNMVHAMGPMGTEGLFRQACEVTLRLMRDQREPLMSVLKTFLHDPLVEWSKPAKESSKIQANESGEILNEKAKTHVLDIEQRLQGAIKNRNKVMGLPLSIEGHVHYLIHEATDDNLLCQMYLGWGSYL</sequence>
<dbReference type="InterPro" id="IPR056802">
    <property type="entry name" value="ATR-like_M-HEAT"/>
</dbReference>
<evidence type="ECO:0000256" key="18">
    <source>
        <dbReference type="ARBA" id="ARBA00023242"/>
    </source>
</evidence>
<dbReference type="InterPro" id="IPR003151">
    <property type="entry name" value="PIK-rel_kinase_FAT"/>
</dbReference>
<keyword evidence="17" id="KW-0464">Manganese</keyword>
<evidence type="ECO:0000259" key="23">
    <source>
        <dbReference type="PROSITE" id="PS50290"/>
    </source>
</evidence>
<reference evidence="26" key="2">
    <citation type="submission" date="2025-09" db="UniProtKB">
        <authorList>
            <consortium name="Ensembl"/>
        </authorList>
    </citation>
    <scope>IDENTIFICATION</scope>
</reference>
<dbReference type="FunFam" id="1.25.40.10:FF:000142">
    <property type="entry name" value="Serine/threonine-protein kinase ATR"/>
    <property type="match status" value="1"/>
</dbReference>
<dbReference type="STRING" id="1676925.ENSPKIP00000005146"/>